<dbReference type="CDD" id="cd18809">
    <property type="entry name" value="SF1_C_RecD"/>
    <property type="match status" value="1"/>
</dbReference>
<gene>
    <name evidence="4" type="ORF">TKK_010751</name>
</gene>
<evidence type="ECO:0000313" key="5">
    <source>
        <dbReference type="Proteomes" id="UP001627154"/>
    </source>
</evidence>
<keyword evidence="5" id="KW-1185">Reference proteome</keyword>
<dbReference type="InterPro" id="IPR027417">
    <property type="entry name" value="P-loop_NTPase"/>
</dbReference>
<sequence>MSVNIIDHTEAVNNSDIPSTSSFNYISSTINQQVSTDNNEKLSNDQNLQQINIIKPMINISNVITSININQTCNTKLLQYVRHDHSYCRKIQIEPVHSNEGILHSNSIIHQEDDCFSHISNIQENFLGDMIIECIHCKAKHFHGELVPDKGTSFNDCCSHGKVELPINATFPNELEQLFNGDHELSQQFFQSIRLYNTMFSFASFNANIIDFNNTRPGPYCFKIQGRIYYQFNTSLHPPTGDKPTFGQLFIIDANEAIEHRMAMFNNAAHIDIIKLLENIMRNHNIFAKSYEMMREEIKKQENAQTLQELQLLFSMKDDLDKRRYNCQQSNEVAAIFSTTADGDIPDAYVVVRNKNTKELKKISTMDPNVDSWVYPLFNPYGQKGWHKNIAKKNSEGNVSRAAYTKYNIAIRDNFNPLLRGRRLFQQYVVDTYVKIEKDRIEYCKSHQDVLKVSSYKSLIEYVKKKAQGLENARVAEIPNPDRYPKLHEIVINHMIHGPCGDRCLNNGKCSKKFPKPYQDETIIDSNSYPIYRRRNTNQMYVRKNNHKVDNRNVVPYCPELLLMFNCHINVEVCSSIQSIKYLHKYIYKGHDAASVVITNNDEGTIVNHDEIKTYINARYVGPSEAVWRILSKPLHDKSHVIIRLPVHLPNYHNVVIHTDPHIEDAESALNQVSMLMDYFALNKRDPEARKYLYSDIPIHYTFLNKENQNGIKEKKWRKRRKFINCFGRMYSVSPTQTELFHLRILLMRVKGATSFDHLKTVNGVVHESFTSACLALGLIENDEEWSNSMREAAVFMMPKQLRNLYVRILIHCNPLDPLKLWNDYKNMMSEDFARNYNQNYSYVKAIHDIQSILQREGKSLNDYPQLKNLYQLLTSTTIPNDDHNDISNDELLNIGLHRMNNMNVKQKEITERILKTALNCHNEYNQKNCFFIDGPGGSGKTYVYETIWHILKGHNKKICMMSFTGIAATLLPQGKTAHKILKLPVPLLPDSTANIELGSDEANYLKDTDVFIWDEAPMAPRYAIEIMDRILRDIMNNNHLFGGKIVILGGDFRQLLPVNVNGTRTETINLCINRTSFWSKFTKFSLTENMRALPEEKHFAKFLLDVGDGKMNDSGDNFDLDNFPREIVSTDFNLVNDIYGDIIKKKDYKKAIDCAILSARNDDFPVKIAFAITINKAQGQTFEKIGIDLRKDVFNHGQLYVALSRVRSWNSLKIYLNDENKKSIKNYVYKELFV</sequence>
<dbReference type="GO" id="GO:0043139">
    <property type="term" value="F:5'-3' DNA helicase activity"/>
    <property type="evidence" value="ECO:0007669"/>
    <property type="project" value="UniProtKB-EC"/>
</dbReference>
<dbReference type="SUPFAM" id="SSF52540">
    <property type="entry name" value="P-loop containing nucleoside triphosphate hydrolases"/>
    <property type="match status" value="2"/>
</dbReference>
<evidence type="ECO:0000256" key="1">
    <source>
        <dbReference type="RuleBase" id="RU363044"/>
    </source>
</evidence>
<comment type="similarity">
    <text evidence="1">Belongs to the helicase family.</text>
</comment>
<dbReference type="InterPro" id="IPR010285">
    <property type="entry name" value="DNA_helicase_pif1-like_DEAD"/>
</dbReference>
<keyword evidence="1" id="KW-0233">DNA recombination</keyword>
<dbReference type="GO" id="GO:0006310">
    <property type="term" value="P:DNA recombination"/>
    <property type="evidence" value="ECO:0007669"/>
    <property type="project" value="UniProtKB-KW"/>
</dbReference>
<proteinExistence type="inferred from homology"/>
<feature type="domain" description="Helitron helicase-like" evidence="3">
    <location>
        <begin position="404"/>
        <end position="467"/>
    </location>
</feature>
<dbReference type="InterPro" id="IPR025476">
    <property type="entry name" value="Helitron_helicase-like"/>
</dbReference>
<dbReference type="GO" id="GO:0016787">
    <property type="term" value="F:hydrolase activity"/>
    <property type="evidence" value="ECO:0007669"/>
    <property type="project" value="UniProtKB-KW"/>
</dbReference>
<accession>A0ABD2WQF9</accession>
<keyword evidence="1" id="KW-0234">DNA repair</keyword>
<dbReference type="AlphaFoldDB" id="A0ABD2WQF9"/>
<dbReference type="Proteomes" id="UP001627154">
    <property type="component" value="Unassembled WGS sequence"/>
</dbReference>
<evidence type="ECO:0000313" key="4">
    <source>
        <dbReference type="EMBL" id="KAL3395139.1"/>
    </source>
</evidence>
<dbReference type="Pfam" id="PF05970">
    <property type="entry name" value="PIF1"/>
    <property type="match status" value="1"/>
</dbReference>
<dbReference type="GO" id="GO:0006281">
    <property type="term" value="P:DNA repair"/>
    <property type="evidence" value="ECO:0007669"/>
    <property type="project" value="UniProtKB-KW"/>
</dbReference>
<keyword evidence="1" id="KW-0227">DNA damage</keyword>
<keyword evidence="1" id="KW-0347">Helicase</keyword>
<dbReference type="PANTHER" id="PTHR10492">
    <property type="match status" value="1"/>
</dbReference>
<protein>
    <recommendedName>
        <fullName evidence="1">ATP-dependent DNA helicase</fullName>
        <ecNumber evidence="1">5.6.2.3</ecNumber>
    </recommendedName>
</protein>
<dbReference type="GO" id="GO:0005524">
    <property type="term" value="F:ATP binding"/>
    <property type="evidence" value="ECO:0007669"/>
    <property type="project" value="UniProtKB-KW"/>
</dbReference>
<evidence type="ECO:0000259" key="2">
    <source>
        <dbReference type="Pfam" id="PF05970"/>
    </source>
</evidence>
<reference evidence="4 5" key="1">
    <citation type="journal article" date="2024" name="bioRxiv">
        <title>A reference genome for Trichogramma kaykai: A tiny desert-dwelling parasitoid wasp with competing sex-ratio distorters.</title>
        <authorList>
            <person name="Culotta J."/>
            <person name="Lindsey A.R."/>
        </authorList>
    </citation>
    <scope>NUCLEOTIDE SEQUENCE [LARGE SCALE GENOMIC DNA]</scope>
    <source>
        <strain evidence="4 5">KSX58</strain>
    </source>
</reference>
<dbReference type="Pfam" id="PF14214">
    <property type="entry name" value="Helitron_like_N"/>
    <property type="match status" value="1"/>
</dbReference>
<dbReference type="EMBL" id="JBJJXI010000085">
    <property type="protein sequence ID" value="KAL3395139.1"/>
    <property type="molecule type" value="Genomic_DNA"/>
</dbReference>
<keyword evidence="1" id="KW-0378">Hydrolase</keyword>
<comment type="caution">
    <text evidence="4">The sequence shown here is derived from an EMBL/GenBank/DDBJ whole genome shotgun (WGS) entry which is preliminary data.</text>
</comment>
<organism evidence="4 5">
    <name type="scientific">Trichogramma kaykai</name>
    <dbReference type="NCBI Taxonomy" id="54128"/>
    <lineage>
        <taxon>Eukaryota</taxon>
        <taxon>Metazoa</taxon>
        <taxon>Ecdysozoa</taxon>
        <taxon>Arthropoda</taxon>
        <taxon>Hexapoda</taxon>
        <taxon>Insecta</taxon>
        <taxon>Pterygota</taxon>
        <taxon>Neoptera</taxon>
        <taxon>Endopterygota</taxon>
        <taxon>Hymenoptera</taxon>
        <taxon>Apocrita</taxon>
        <taxon>Proctotrupomorpha</taxon>
        <taxon>Chalcidoidea</taxon>
        <taxon>Trichogrammatidae</taxon>
        <taxon>Trichogramma</taxon>
    </lineage>
</organism>
<comment type="cofactor">
    <cofactor evidence="1">
        <name>Mg(2+)</name>
        <dbReference type="ChEBI" id="CHEBI:18420"/>
    </cofactor>
</comment>
<feature type="domain" description="DNA helicase Pif1-like DEAD-box helicase" evidence="2">
    <location>
        <begin position="903"/>
        <end position="1115"/>
    </location>
</feature>
<evidence type="ECO:0000259" key="3">
    <source>
        <dbReference type="Pfam" id="PF14214"/>
    </source>
</evidence>
<keyword evidence="1" id="KW-0547">Nucleotide-binding</keyword>
<keyword evidence="1" id="KW-0067">ATP-binding</keyword>
<dbReference type="Gene3D" id="3.40.50.300">
    <property type="entry name" value="P-loop containing nucleotide triphosphate hydrolases"/>
    <property type="match status" value="1"/>
</dbReference>
<name>A0ABD2WQF9_9HYME</name>
<dbReference type="EC" id="5.6.2.3" evidence="1"/>
<dbReference type="PANTHER" id="PTHR10492:SF57">
    <property type="entry name" value="ATP-DEPENDENT DNA HELICASE"/>
    <property type="match status" value="1"/>
</dbReference>
<comment type="catalytic activity">
    <reaction evidence="1">
        <text>ATP + H2O = ADP + phosphate + H(+)</text>
        <dbReference type="Rhea" id="RHEA:13065"/>
        <dbReference type="ChEBI" id="CHEBI:15377"/>
        <dbReference type="ChEBI" id="CHEBI:15378"/>
        <dbReference type="ChEBI" id="CHEBI:30616"/>
        <dbReference type="ChEBI" id="CHEBI:43474"/>
        <dbReference type="ChEBI" id="CHEBI:456216"/>
        <dbReference type="EC" id="5.6.2.3"/>
    </reaction>
</comment>